<dbReference type="Pfam" id="PF01757">
    <property type="entry name" value="Acyl_transf_3"/>
    <property type="match status" value="1"/>
</dbReference>
<keyword evidence="5" id="KW-1185">Reference proteome</keyword>
<accession>A0A423VR64</accession>
<feature type="region of interest" description="Disordered" evidence="1">
    <location>
        <begin position="1"/>
        <end position="23"/>
    </location>
</feature>
<reference evidence="4 5" key="1">
    <citation type="submission" date="2015-09" db="EMBL/GenBank/DDBJ databases">
        <title>Host preference determinants of Valsa canker pathogens revealed by comparative genomics.</title>
        <authorList>
            <person name="Yin Z."/>
            <person name="Huang L."/>
        </authorList>
    </citation>
    <scope>NUCLEOTIDE SEQUENCE [LARGE SCALE GENOMIC DNA]</scope>
    <source>
        <strain evidence="4 5">SXYLt</strain>
    </source>
</reference>
<feature type="transmembrane region" description="Helical" evidence="2">
    <location>
        <begin position="315"/>
        <end position="336"/>
    </location>
</feature>
<evidence type="ECO:0000256" key="1">
    <source>
        <dbReference type="SAM" id="MobiDB-lite"/>
    </source>
</evidence>
<dbReference type="InterPro" id="IPR050879">
    <property type="entry name" value="Acyltransferase_3"/>
</dbReference>
<dbReference type="InParanoid" id="A0A423VR64"/>
<dbReference type="PANTHER" id="PTHR23028">
    <property type="entry name" value="ACETYLTRANSFERASE"/>
    <property type="match status" value="1"/>
</dbReference>
<evidence type="ECO:0000313" key="5">
    <source>
        <dbReference type="Proteomes" id="UP000285146"/>
    </source>
</evidence>
<feature type="transmembrane region" description="Helical" evidence="2">
    <location>
        <begin position="212"/>
        <end position="234"/>
    </location>
</feature>
<gene>
    <name evidence="4" type="ORF">VPNG_09621</name>
</gene>
<feature type="transmembrane region" description="Helical" evidence="2">
    <location>
        <begin position="402"/>
        <end position="420"/>
    </location>
</feature>
<proteinExistence type="predicted"/>
<evidence type="ECO:0000313" key="4">
    <source>
        <dbReference type="EMBL" id="ROV93462.1"/>
    </source>
</evidence>
<feature type="transmembrane region" description="Helical" evidence="2">
    <location>
        <begin position="480"/>
        <end position="503"/>
    </location>
</feature>
<feature type="domain" description="Acyltransferase 3" evidence="3">
    <location>
        <begin position="119"/>
        <end position="457"/>
    </location>
</feature>
<feature type="transmembrane region" description="Helical" evidence="2">
    <location>
        <begin position="441"/>
        <end position="460"/>
    </location>
</feature>
<comment type="caution">
    <text evidence="4">The sequence shown here is derived from an EMBL/GenBank/DDBJ whole genome shotgun (WGS) entry which is preliminary data.</text>
</comment>
<dbReference type="Proteomes" id="UP000285146">
    <property type="component" value="Unassembled WGS sequence"/>
</dbReference>
<name>A0A423VR64_9PEZI</name>
<keyword evidence="2" id="KW-0812">Transmembrane</keyword>
<feature type="transmembrane region" description="Helical" evidence="2">
    <location>
        <begin position="281"/>
        <end position="303"/>
    </location>
</feature>
<evidence type="ECO:0000256" key="2">
    <source>
        <dbReference type="SAM" id="Phobius"/>
    </source>
</evidence>
<keyword evidence="2" id="KW-0472">Membrane</keyword>
<dbReference type="PANTHER" id="PTHR23028:SF128">
    <property type="entry name" value="ACYLTRANSFERASE 3 DOMAIN-CONTAINING PROTEIN"/>
    <property type="match status" value="1"/>
</dbReference>
<sequence>MDLDGQRVRVNGQSPPRTGKKVFLEGYTDSPEFTHVENPVVRLEDADSYEQDYVGPSKFANYQSPMDRKKADPLEYLRMASFGAQRQATASLFSQGFHEDPAPAEPVDAPGQVPIVEEGLRGIASALVVLTHLTRAWDGDLFNATSAEDTPPRLLQLPYLRILIQGRIGVTIFSFVTGYVCALKPIRLCGQGNQEAAFTSISKSALRRIPRLVLPAAVATAVSWAMAEMGLYAVAKHQDSWFIDAQSADRTNYLGEAVWRLFYNIVSTWTRNENAYDSNQWTLFPLLRGSIWVYAFMVGTAYVKPGCRIVASFGLWAYFYCVADTVFGMQFFWGTLIADLQNHTPTSQFIADHRRLTRTLSFILLLTSLTFASFPEGHPEWMPWSRTLLDIMTTMSPDNPDYPRFASAVGLECAALGVLLSPGLQKVLSSRYLLFLGRMSFAVYLLHGPLMRTALVWMLYGVRVPPDHANGAGGMELTRLVYPGHLSLFACLVVWLPMVYGVAHLWMMYVDAWCDRVSNRLVEYVVLEASEKVPVLPVN</sequence>
<dbReference type="OrthoDB" id="5405781at2759"/>
<evidence type="ECO:0000259" key="3">
    <source>
        <dbReference type="Pfam" id="PF01757"/>
    </source>
</evidence>
<keyword evidence="2" id="KW-1133">Transmembrane helix</keyword>
<dbReference type="GO" id="GO:0016747">
    <property type="term" value="F:acyltransferase activity, transferring groups other than amino-acyl groups"/>
    <property type="evidence" value="ECO:0007669"/>
    <property type="project" value="InterPro"/>
</dbReference>
<dbReference type="STRING" id="1230097.A0A423VR64"/>
<protein>
    <recommendedName>
        <fullName evidence="3">Acyltransferase 3 domain-containing protein</fullName>
    </recommendedName>
</protein>
<organism evidence="4 5">
    <name type="scientific">Cytospora leucostoma</name>
    <dbReference type="NCBI Taxonomy" id="1230097"/>
    <lineage>
        <taxon>Eukaryota</taxon>
        <taxon>Fungi</taxon>
        <taxon>Dikarya</taxon>
        <taxon>Ascomycota</taxon>
        <taxon>Pezizomycotina</taxon>
        <taxon>Sordariomycetes</taxon>
        <taxon>Sordariomycetidae</taxon>
        <taxon>Diaporthales</taxon>
        <taxon>Cytosporaceae</taxon>
        <taxon>Cytospora</taxon>
    </lineage>
</organism>
<dbReference type="InterPro" id="IPR002656">
    <property type="entry name" value="Acyl_transf_3_dom"/>
</dbReference>
<dbReference type="EMBL" id="LKEB01000080">
    <property type="protein sequence ID" value="ROV93462.1"/>
    <property type="molecule type" value="Genomic_DNA"/>
</dbReference>
<dbReference type="AlphaFoldDB" id="A0A423VR64"/>